<evidence type="ECO:0000313" key="3">
    <source>
        <dbReference type="EMBL" id="ANH80301.1"/>
    </source>
</evidence>
<dbReference type="NCBIfam" id="TIGR01845">
    <property type="entry name" value="outer_NodT"/>
    <property type="match status" value="1"/>
</dbReference>
<keyword evidence="2" id="KW-0564">Palmitate</keyword>
<keyword evidence="2" id="KW-0472">Membrane</keyword>
<dbReference type="GO" id="GO:0015562">
    <property type="term" value="F:efflux transmembrane transporter activity"/>
    <property type="evidence" value="ECO:0007669"/>
    <property type="project" value="InterPro"/>
</dbReference>
<comment type="similarity">
    <text evidence="1 2">Belongs to the outer membrane factor (OMF) (TC 1.B.17) family.</text>
</comment>
<evidence type="ECO:0000313" key="4">
    <source>
        <dbReference type="Proteomes" id="UP000077667"/>
    </source>
</evidence>
<sequence>MKIKNNHRWLPLLAISGLAASCSVPKTATVKQAAPLPEQYNIAATDTLTAARLRFVDFFEDKHLVALIDKVLANNIDNRIEAERVKIAEAYLEARKAALLPAVTAGLHASGTHYGKYTMEGVGNFDTNLSPNIDNSQQIPTVITPDYWLGLSASWEIDLWGKLGNLQTAARERFLATRQGRELLTAALITHTATLYYELVMLDKETAILDKNIELQHKALEIIKIHKEVGRATELAVQQFDAQLANTKATRFAVQQQITATENKLLELTGSYTGTISRSRSIDVRSMRYLAHQGHPQQLLQYRPDIRAAYHELQASHADAKAARAAFFPTVDLTAGAGLQSFNAAKFLNPSSVASGLIAGMTAPVFQKRQLKAQFKIANAEQEIAFLNYQKTVNKAFQEVKTLLSYIDSNEKIINEKNKEVSALNKGIEVSNDLYLTAYATYLEIIAAQKSKISADIDLIKAERDQAHVLIQLYKALGGGTG</sequence>
<dbReference type="PANTHER" id="PTHR30203:SF30">
    <property type="entry name" value="OUTER MEMBRANE PROTEIN-RELATED"/>
    <property type="match status" value="1"/>
</dbReference>
<dbReference type="InterPro" id="IPR010131">
    <property type="entry name" value="MdtP/NodT-like"/>
</dbReference>
<dbReference type="SUPFAM" id="SSF56954">
    <property type="entry name" value="Outer membrane efflux proteins (OEP)"/>
    <property type="match status" value="1"/>
</dbReference>
<dbReference type="InterPro" id="IPR003423">
    <property type="entry name" value="OMP_efflux"/>
</dbReference>
<dbReference type="OrthoDB" id="9770517at2"/>
<dbReference type="PROSITE" id="PS51257">
    <property type="entry name" value="PROKAR_LIPOPROTEIN"/>
    <property type="match status" value="1"/>
</dbReference>
<evidence type="ECO:0008006" key="5">
    <source>
        <dbReference type="Google" id="ProtNLM"/>
    </source>
</evidence>
<reference evidence="3 4" key="1">
    <citation type="submission" date="2016-05" db="EMBL/GenBank/DDBJ databases">
        <title>Niabella ginsenosidivorans BS26 whole genome sequencing.</title>
        <authorList>
            <person name="Im W.T."/>
            <person name="Siddiqi M.Z."/>
        </authorList>
    </citation>
    <scope>NUCLEOTIDE SEQUENCE [LARGE SCALE GENOMIC DNA]</scope>
    <source>
        <strain evidence="3 4">BS26</strain>
    </source>
</reference>
<dbReference type="GO" id="GO:0005886">
    <property type="term" value="C:plasma membrane"/>
    <property type="evidence" value="ECO:0007669"/>
    <property type="project" value="UniProtKB-SubCell"/>
</dbReference>
<evidence type="ECO:0000256" key="2">
    <source>
        <dbReference type="RuleBase" id="RU362097"/>
    </source>
</evidence>
<dbReference type="Gene3D" id="2.20.200.10">
    <property type="entry name" value="Outer membrane efflux proteins (OEP)"/>
    <property type="match status" value="1"/>
</dbReference>
<name>A0A1A9I0Q2_9BACT</name>
<comment type="subcellular location">
    <subcellularLocation>
        <location evidence="2">Cell membrane</location>
        <topology evidence="2">Lipid-anchor</topology>
    </subcellularLocation>
</comment>
<dbReference type="STRING" id="1176587.A8C56_04300"/>
<keyword evidence="4" id="KW-1185">Reference proteome</keyword>
<evidence type="ECO:0000256" key="1">
    <source>
        <dbReference type="ARBA" id="ARBA00007613"/>
    </source>
</evidence>
<gene>
    <name evidence="3" type="ORF">A8C56_04300</name>
</gene>
<dbReference type="Gene3D" id="1.20.1600.10">
    <property type="entry name" value="Outer membrane efflux proteins (OEP)"/>
    <property type="match status" value="1"/>
</dbReference>
<accession>A0A1A9I0Q2</accession>
<dbReference type="Pfam" id="PF02321">
    <property type="entry name" value="OEP"/>
    <property type="match status" value="2"/>
</dbReference>
<proteinExistence type="inferred from homology"/>
<dbReference type="EMBL" id="CP015772">
    <property type="protein sequence ID" value="ANH80301.1"/>
    <property type="molecule type" value="Genomic_DNA"/>
</dbReference>
<keyword evidence="2" id="KW-0812">Transmembrane</keyword>
<dbReference type="PANTHER" id="PTHR30203">
    <property type="entry name" value="OUTER MEMBRANE CATION EFFLUX PROTEIN"/>
    <property type="match status" value="1"/>
</dbReference>
<dbReference type="Proteomes" id="UP000077667">
    <property type="component" value="Chromosome"/>
</dbReference>
<dbReference type="RefSeq" id="WP_067752492.1">
    <property type="nucleotide sequence ID" value="NZ_CP015772.1"/>
</dbReference>
<dbReference type="AlphaFoldDB" id="A0A1A9I0Q2"/>
<protein>
    <recommendedName>
        <fullName evidence="5">RND transporter</fullName>
    </recommendedName>
</protein>
<organism evidence="3 4">
    <name type="scientific">Niabella ginsenosidivorans</name>
    <dbReference type="NCBI Taxonomy" id="1176587"/>
    <lineage>
        <taxon>Bacteria</taxon>
        <taxon>Pseudomonadati</taxon>
        <taxon>Bacteroidota</taxon>
        <taxon>Chitinophagia</taxon>
        <taxon>Chitinophagales</taxon>
        <taxon>Chitinophagaceae</taxon>
        <taxon>Niabella</taxon>
    </lineage>
</organism>
<keyword evidence="2" id="KW-1134">Transmembrane beta strand</keyword>
<keyword evidence="2" id="KW-0449">Lipoprotein</keyword>
<dbReference type="KEGG" id="nia:A8C56_04300"/>